<evidence type="ECO:0000313" key="2">
    <source>
        <dbReference type="EMBL" id="MBB6011900.1"/>
    </source>
</evidence>
<comment type="caution">
    <text evidence="2">The sequence shown here is derived from an EMBL/GenBank/DDBJ whole genome shotgun (WGS) entry which is preliminary data.</text>
</comment>
<name>A0A7W9S105_9HYPH</name>
<reference evidence="2 3" key="1">
    <citation type="submission" date="2020-08" db="EMBL/GenBank/DDBJ databases">
        <title>Genomic Encyclopedia of Type Strains, Phase IV (KMG-IV): sequencing the most valuable type-strain genomes for metagenomic binning, comparative biology and taxonomic classification.</title>
        <authorList>
            <person name="Goeker M."/>
        </authorList>
    </citation>
    <scope>NUCLEOTIDE SEQUENCE [LARGE SCALE GENOMIC DNA]</scope>
    <source>
        <strain evidence="2 3">DSM 11099</strain>
    </source>
</reference>
<proteinExistence type="predicted"/>
<accession>A0A7W9S105</accession>
<dbReference type="Pfam" id="PF13362">
    <property type="entry name" value="Toprim_3"/>
    <property type="match status" value="1"/>
</dbReference>
<keyword evidence="2" id="KW-0378">Hydrolase</keyword>
<sequence length="304" mass="32646">MTIHEAIEQACHEAGIYIPKRITYGRWLNTDTTAGKSGKGDGRLIVNEHSVTAWNWQTSQKVTINLRDGMTAREQKAVARDIAKAKQKAERDAARAADMAQALIASSTLGGHPYLVLKGFRDERAMTVSAATVRDIVGDYIVPAGATCAVLIPARRSGKVTSAQLIWEDGTKKFMFGGEIGGASHRIASGVYTWLCEGYATGLSIRAALKGLGVQATVLCCFSASNIVAVARQVKGRAFIAADNDKPLPQFGGIGTGEHFAQQTGLPYGMPPTLRTDFNDLHQEAGIFAVQRILTSVMARRRAA</sequence>
<protein>
    <submittedName>
        <fullName evidence="2">Putative DNA primase/helicase</fullName>
    </submittedName>
</protein>
<dbReference type="GO" id="GO:0004386">
    <property type="term" value="F:helicase activity"/>
    <property type="evidence" value="ECO:0007669"/>
    <property type="project" value="UniProtKB-KW"/>
</dbReference>
<keyword evidence="2" id="KW-0547">Nucleotide-binding</keyword>
<dbReference type="RefSeq" id="WP_183827435.1">
    <property type="nucleotide sequence ID" value="NZ_JACHEU010000001.1"/>
</dbReference>
<dbReference type="InterPro" id="IPR006171">
    <property type="entry name" value="TOPRIM_dom"/>
</dbReference>
<evidence type="ECO:0000259" key="1">
    <source>
        <dbReference type="Pfam" id="PF13362"/>
    </source>
</evidence>
<gene>
    <name evidence="2" type="ORF">HNR59_001245</name>
</gene>
<dbReference type="EMBL" id="JACHEU010000001">
    <property type="protein sequence ID" value="MBB6011900.1"/>
    <property type="molecule type" value="Genomic_DNA"/>
</dbReference>
<keyword evidence="3" id="KW-1185">Reference proteome</keyword>
<feature type="domain" description="Toprim" evidence="1">
    <location>
        <begin position="194"/>
        <end position="286"/>
    </location>
</feature>
<dbReference type="AlphaFoldDB" id="A0A7W9S105"/>
<keyword evidence="2" id="KW-0347">Helicase</keyword>
<dbReference type="Proteomes" id="UP000533306">
    <property type="component" value="Unassembled WGS sequence"/>
</dbReference>
<evidence type="ECO:0000313" key="3">
    <source>
        <dbReference type="Proteomes" id="UP000533306"/>
    </source>
</evidence>
<keyword evidence="2" id="KW-0067">ATP-binding</keyword>
<organism evidence="2 3">
    <name type="scientific">Aquamicrobium lusatiense</name>
    <dbReference type="NCBI Taxonomy" id="89772"/>
    <lineage>
        <taxon>Bacteria</taxon>
        <taxon>Pseudomonadati</taxon>
        <taxon>Pseudomonadota</taxon>
        <taxon>Alphaproteobacteria</taxon>
        <taxon>Hyphomicrobiales</taxon>
        <taxon>Phyllobacteriaceae</taxon>
        <taxon>Aquamicrobium</taxon>
    </lineage>
</organism>